<protein>
    <submittedName>
        <fullName evidence="1">Uncharacterized protein</fullName>
    </submittedName>
</protein>
<accession>A0ACC5MDS4</accession>
<reference evidence="1" key="1">
    <citation type="submission" date="2020-08" db="EMBL/GenBank/DDBJ databases">
        <title>Plant associated metagenomes--Microbial community diversity and host control of community assembly across model and emerging plant ecological genomics systems.</title>
        <authorList>
            <person name="Dangl J."/>
        </authorList>
    </citation>
    <scope>NUCLEOTIDE SEQUENCE</scope>
    <source>
        <strain evidence="1">KD5</strain>
    </source>
</reference>
<proteinExistence type="predicted"/>
<comment type="caution">
    <text evidence="1">The sequence shown here is derived from an EMBL/GenBank/DDBJ whole genome shotgun (WGS) entry which is preliminary data.</text>
</comment>
<dbReference type="EMBL" id="JACHVR010000001">
    <property type="protein sequence ID" value="MBB2886798.1"/>
    <property type="molecule type" value="Genomic_DNA"/>
</dbReference>
<evidence type="ECO:0000313" key="2">
    <source>
        <dbReference type="Proteomes" id="UP000589818"/>
    </source>
</evidence>
<organism evidence="1 2">
    <name type="scientific">Pseudomonas umsongensis</name>
    <dbReference type="NCBI Taxonomy" id="198618"/>
    <lineage>
        <taxon>Bacteria</taxon>
        <taxon>Pseudomonadati</taxon>
        <taxon>Pseudomonadota</taxon>
        <taxon>Gammaproteobacteria</taxon>
        <taxon>Pseudomonadales</taxon>
        <taxon>Pseudomonadaceae</taxon>
        <taxon>Pseudomonas</taxon>
    </lineage>
</organism>
<dbReference type="Proteomes" id="UP000589818">
    <property type="component" value="Unassembled WGS sequence"/>
</dbReference>
<gene>
    <name evidence="1" type="ORF">FHR69_002664</name>
</gene>
<evidence type="ECO:0000313" key="1">
    <source>
        <dbReference type="EMBL" id="MBB2886798.1"/>
    </source>
</evidence>
<sequence>MEFDGEIFKIYQIIGSVPYWEHSDDEEYALYGIAVRRGMKPYDMPLSVDEALEKLDAALL</sequence>
<keyword evidence="2" id="KW-1185">Reference proteome</keyword>
<name>A0ACC5MDS4_9PSED</name>